<dbReference type="OMA" id="NDHLFYD"/>
<feature type="region of interest" description="Disordered" evidence="1">
    <location>
        <begin position="443"/>
        <end position="462"/>
    </location>
</feature>
<dbReference type="KEGG" id="sapo:SAPIO_CDS1763"/>
<name>A0A084GDN8_PSEDA</name>
<sequence length="524" mass="58827">MRNLLGFMSARVFRGRLKLILGLVLLVNIIAMFTLPDRLSDVTSGEGAGPLLRWHGGSSGEAEPEGGGLRLVVFGAPDLAMGRENGESGTSKSWTEYLCDELRCSTHYSFVPSIDGSRPDPALLSNTAYQETLENVLSQEFDENQPGFNYTYIADHYPVPTHDDLDAQVARFLQSKPLKNPPKETLWVFNFGMWDAWTLAALPREAAVGVVDYMVLRLFQQIEILYKASLADTSIAFSDFWGYADADVIEKLKADKLEDVRGEREIFRVLIPRVVDISITPGWNSMRPRPPLPHSPAVHMTNAAYLTKRWNDGVASHIAEWQNLPNPETDETVDPDRAEARKRHASAPNQVQKSENQRKRRGADDDLEALLAPFPLRKALQYDAPYFVLEAIVERQLRNAKLRDELGRGERPPSDPLRFDEVWRPCSEGDAEPQQRIFGSRVKTDADANNANQGESERDGSWHATCSNPDKYLWETPFTLTDKATREFARLAAAESDSKLELREQTSVLSLAVTKKSEDIDLAL</sequence>
<accession>A0A084GDN8</accession>
<gene>
    <name evidence="2" type="ORF">SAPIO_CDS1763</name>
</gene>
<keyword evidence="3" id="KW-1185">Reference proteome</keyword>
<proteinExistence type="predicted"/>
<evidence type="ECO:0000313" key="3">
    <source>
        <dbReference type="Proteomes" id="UP000028545"/>
    </source>
</evidence>
<dbReference type="AlphaFoldDB" id="A0A084GDN8"/>
<dbReference type="HOGENOM" id="CLU_032510_0_0_1"/>
<dbReference type="RefSeq" id="XP_016645249.1">
    <property type="nucleotide sequence ID" value="XM_016784952.1"/>
</dbReference>
<feature type="region of interest" description="Disordered" evidence="1">
    <location>
        <begin position="321"/>
        <end position="363"/>
    </location>
</feature>
<dbReference type="GeneID" id="27720835"/>
<dbReference type="OrthoDB" id="5278722at2759"/>
<protein>
    <submittedName>
        <fullName evidence="2">Uncharacterized protein</fullName>
    </submittedName>
</protein>
<dbReference type="EMBL" id="JOWA01000077">
    <property type="protein sequence ID" value="KEZ45450.1"/>
    <property type="molecule type" value="Genomic_DNA"/>
</dbReference>
<reference evidence="2 3" key="1">
    <citation type="journal article" date="2014" name="Genome Announc.">
        <title>Draft genome sequence of the pathogenic fungus Scedosporium apiospermum.</title>
        <authorList>
            <person name="Vandeputte P."/>
            <person name="Ghamrawi S."/>
            <person name="Rechenmann M."/>
            <person name="Iltis A."/>
            <person name="Giraud S."/>
            <person name="Fleury M."/>
            <person name="Thornton C."/>
            <person name="Delhaes L."/>
            <person name="Meyer W."/>
            <person name="Papon N."/>
            <person name="Bouchara J.P."/>
        </authorList>
    </citation>
    <scope>NUCLEOTIDE SEQUENCE [LARGE SCALE GENOMIC DNA]</scope>
    <source>
        <strain evidence="2 3">IHEM 14462</strain>
    </source>
</reference>
<organism evidence="2 3">
    <name type="scientific">Pseudallescheria apiosperma</name>
    <name type="common">Scedosporium apiospermum</name>
    <dbReference type="NCBI Taxonomy" id="563466"/>
    <lineage>
        <taxon>Eukaryota</taxon>
        <taxon>Fungi</taxon>
        <taxon>Dikarya</taxon>
        <taxon>Ascomycota</taxon>
        <taxon>Pezizomycotina</taxon>
        <taxon>Sordariomycetes</taxon>
        <taxon>Hypocreomycetidae</taxon>
        <taxon>Microascales</taxon>
        <taxon>Microascaceae</taxon>
        <taxon>Scedosporium</taxon>
    </lineage>
</organism>
<dbReference type="Proteomes" id="UP000028545">
    <property type="component" value="Unassembled WGS sequence"/>
</dbReference>
<dbReference type="VEuPathDB" id="FungiDB:SAPIO_CDS1763"/>
<evidence type="ECO:0000313" key="2">
    <source>
        <dbReference type="EMBL" id="KEZ45450.1"/>
    </source>
</evidence>
<evidence type="ECO:0000256" key="1">
    <source>
        <dbReference type="SAM" id="MobiDB-lite"/>
    </source>
</evidence>
<comment type="caution">
    <text evidence="2">The sequence shown here is derived from an EMBL/GenBank/DDBJ whole genome shotgun (WGS) entry which is preliminary data.</text>
</comment>